<dbReference type="GO" id="GO:0046872">
    <property type="term" value="F:metal ion binding"/>
    <property type="evidence" value="ECO:0007669"/>
    <property type="project" value="UniProtKB-KW"/>
</dbReference>
<name>A0A9D1MTT7_9FIRM</name>
<dbReference type="AlphaFoldDB" id="A0A9D1MTT7"/>
<dbReference type="InterPro" id="IPR028995">
    <property type="entry name" value="Glyco_hydro_57/38_cen_sf"/>
</dbReference>
<dbReference type="SUPFAM" id="SSF88713">
    <property type="entry name" value="Glycoside hydrolase/deacetylase"/>
    <property type="match status" value="1"/>
</dbReference>
<dbReference type="InterPro" id="IPR037094">
    <property type="entry name" value="Glyco_hydro_38_cen_sf"/>
</dbReference>
<dbReference type="GO" id="GO:0006013">
    <property type="term" value="P:mannose metabolic process"/>
    <property type="evidence" value="ECO:0007669"/>
    <property type="project" value="InterPro"/>
</dbReference>
<dbReference type="Proteomes" id="UP000824125">
    <property type="component" value="Unassembled WGS sequence"/>
</dbReference>
<evidence type="ECO:0000256" key="1">
    <source>
        <dbReference type="ARBA" id="ARBA00009792"/>
    </source>
</evidence>
<organism evidence="6 7">
    <name type="scientific">Candidatus Scybalenecus merdavium</name>
    <dbReference type="NCBI Taxonomy" id="2840939"/>
    <lineage>
        <taxon>Bacteria</taxon>
        <taxon>Bacillati</taxon>
        <taxon>Bacillota</taxon>
        <taxon>Clostridia</taxon>
        <taxon>Eubacteriales</taxon>
        <taxon>Oscillospiraceae</taxon>
        <taxon>Oscillospiraceae incertae sedis</taxon>
        <taxon>Candidatus Scybalenecus</taxon>
    </lineage>
</organism>
<feature type="domain" description="Glycoside hydrolase family 38 central" evidence="5">
    <location>
        <begin position="280"/>
        <end position="358"/>
    </location>
</feature>
<dbReference type="Gene3D" id="2.70.98.30">
    <property type="entry name" value="Golgi alpha-mannosidase II, domain 4"/>
    <property type="match status" value="1"/>
</dbReference>
<dbReference type="InterPro" id="IPR011013">
    <property type="entry name" value="Gal_mutarotase_sf_dom"/>
</dbReference>
<dbReference type="Pfam" id="PF09261">
    <property type="entry name" value="Alpha-mann_mid"/>
    <property type="match status" value="1"/>
</dbReference>
<keyword evidence="4" id="KW-0326">Glycosidase</keyword>
<dbReference type="InterPro" id="IPR013780">
    <property type="entry name" value="Glyco_hydro_b"/>
</dbReference>
<dbReference type="SUPFAM" id="SSF88688">
    <property type="entry name" value="Families 57/38 glycoside transferase middle domain"/>
    <property type="match status" value="1"/>
</dbReference>
<evidence type="ECO:0000256" key="4">
    <source>
        <dbReference type="ARBA" id="ARBA00023295"/>
    </source>
</evidence>
<dbReference type="Pfam" id="PF07748">
    <property type="entry name" value="Glyco_hydro_38C"/>
    <property type="match status" value="1"/>
</dbReference>
<accession>A0A9D1MTT7</accession>
<dbReference type="Pfam" id="PF01074">
    <property type="entry name" value="Glyco_hydro_38N"/>
    <property type="match status" value="1"/>
</dbReference>
<evidence type="ECO:0000259" key="5">
    <source>
        <dbReference type="SMART" id="SM00872"/>
    </source>
</evidence>
<evidence type="ECO:0000256" key="2">
    <source>
        <dbReference type="ARBA" id="ARBA00022723"/>
    </source>
</evidence>
<dbReference type="InterPro" id="IPR027291">
    <property type="entry name" value="Glyco_hydro_38_N_sf"/>
</dbReference>
<dbReference type="EMBL" id="DVNM01000005">
    <property type="protein sequence ID" value="HIU68549.1"/>
    <property type="molecule type" value="Genomic_DNA"/>
</dbReference>
<keyword evidence="3" id="KW-0378">Hydrolase</keyword>
<dbReference type="Pfam" id="PF17677">
    <property type="entry name" value="Glyco_hydro38C2"/>
    <property type="match status" value="1"/>
</dbReference>
<evidence type="ECO:0000256" key="3">
    <source>
        <dbReference type="ARBA" id="ARBA00022801"/>
    </source>
</evidence>
<dbReference type="Gene3D" id="1.20.1270.50">
    <property type="entry name" value="Glycoside hydrolase family 38, central domain"/>
    <property type="match status" value="1"/>
</dbReference>
<evidence type="ECO:0000313" key="7">
    <source>
        <dbReference type="Proteomes" id="UP000824125"/>
    </source>
</evidence>
<proteinExistence type="inferred from homology"/>
<dbReference type="InterPro" id="IPR041147">
    <property type="entry name" value="GH38_C"/>
</dbReference>
<reference evidence="6" key="2">
    <citation type="journal article" date="2021" name="PeerJ">
        <title>Extensive microbial diversity within the chicken gut microbiome revealed by metagenomics and culture.</title>
        <authorList>
            <person name="Gilroy R."/>
            <person name="Ravi A."/>
            <person name="Getino M."/>
            <person name="Pursley I."/>
            <person name="Horton D.L."/>
            <person name="Alikhan N.F."/>
            <person name="Baker D."/>
            <person name="Gharbi K."/>
            <person name="Hall N."/>
            <person name="Watson M."/>
            <person name="Adriaenssens E.M."/>
            <person name="Foster-Nyarko E."/>
            <person name="Jarju S."/>
            <person name="Secka A."/>
            <person name="Antonio M."/>
            <person name="Oren A."/>
            <person name="Chaudhuri R.R."/>
            <person name="La Ragione R."/>
            <person name="Hildebrand F."/>
            <person name="Pallen M.J."/>
        </authorList>
    </citation>
    <scope>NUCLEOTIDE SEQUENCE</scope>
    <source>
        <strain evidence="6">CHK176-6737</strain>
    </source>
</reference>
<reference evidence="6" key="1">
    <citation type="submission" date="2020-10" db="EMBL/GenBank/DDBJ databases">
        <authorList>
            <person name="Gilroy R."/>
        </authorList>
    </citation>
    <scope>NUCLEOTIDE SEQUENCE</scope>
    <source>
        <strain evidence="6">CHK176-6737</strain>
    </source>
</reference>
<keyword evidence="2" id="KW-0479">Metal-binding</keyword>
<evidence type="ECO:0000313" key="6">
    <source>
        <dbReference type="EMBL" id="HIU68549.1"/>
    </source>
</evidence>
<dbReference type="SMART" id="SM00872">
    <property type="entry name" value="Alpha-mann_mid"/>
    <property type="match status" value="1"/>
</dbReference>
<dbReference type="GO" id="GO:0004559">
    <property type="term" value="F:alpha-mannosidase activity"/>
    <property type="evidence" value="ECO:0007669"/>
    <property type="project" value="InterPro"/>
</dbReference>
<gene>
    <name evidence="6" type="ORF">IAD23_01150</name>
</gene>
<dbReference type="InterPro" id="IPR011682">
    <property type="entry name" value="Glyco_hydro_38_C"/>
</dbReference>
<dbReference type="GO" id="GO:0009313">
    <property type="term" value="P:oligosaccharide catabolic process"/>
    <property type="evidence" value="ECO:0007669"/>
    <property type="project" value="TreeGrafter"/>
</dbReference>
<protein>
    <recommendedName>
        <fullName evidence="5">Glycoside hydrolase family 38 central domain-containing protein</fullName>
    </recommendedName>
</protein>
<sequence length="1060" mass="118568">MKKKIYTIATAHLDTIWSWDFETTVSKYIYNTLVDNFKLFKKYPHYTFSFEGSYRYELMQEYYPELFEKMRGYVEEGRWNVCGSAFENGDVNVPSPEALFRNILFGNTYFEKTFGKTSCDIFLPDCFGFGWALPSIAHHAGLKGFTTQKLAWGSAYGVPFDIGKWYGPDGNYIYANINPHDYYFTLTKLRDWDFVQKKLKENEKYDLPLTAVFHGIGDRGGAPPEKSVAFVEQEIGKNAQSDLEVLSVPADQIFHDLDKDLTPQQKEKLPVWDTELVMRDHGAGGYTSRAIGKRWNRRCEELADMAERMNLIAQHVGAKAYPHAAMERHWKRFIAHQFHDDLPGTSVQRAYRRSWNDYAVSMNGFAGEFAGAAAAVADRMKTDFASGMPVVVSNMLEFRRSAPVTLEIKNPAKNFARVFDDKGREVKSQVTDFADGRMTLLFVADVPAMGCRAYDVRMSDVPCALASAVSVSDESVLENQKYVVRLNKNGYISSIVDKTLDDREILKAPVINGVFKYKGSKDWPAWELNYDDLNKEPDFVPAGVSVSVEERGPVRVALKVTRQYDKSTFTDYIALADGSDIVEVYSEIEWQNRHRCVKNKFSFTAKNPQASFDLGLGYISRGNMNSTLFEVPAQKWVDLTDESGAFGVSVFSECKYGWDKWDDNTLRMTVVHTPAKNYRIDSMQSMMDLGLNRYSYAIYSHSGGCENGCDQKAKAFVQPMAAVQTTKHGGDLPVQFSCIEVSEPNVDVRAVKPGIDGRSIVLRVNEMAGTAKTGVKVRLFDGVDAAAEINACEKEIGPAQLQDGVLVFDLKPFEVKSFAVSAPAAETAVHSRELALEKNVRFVTGNGDTASADLDYSVPAEILPDKIYTCGIEFKTDRAGSSAKNAVLCKGQTVQLPEGTKAVAFLVTSLKGDCSAEFASGADSVSVPVADAFENFAAWDLYDFQETAYIKDVQIGYEATHTHSKKGDMYAKNMYFTLVVLNVSGSSLTLPADENLVILASSALDQPVSGALLTRLYDRVENRRPFEYYGSMSDLASYHFSKTLFMMNDKGGYFKDFNRK</sequence>
<dbReference type="InterPro" id="IPR011330">
    <property type="entry name" value="Glyco_hydro/deAcase_b/a-brl"/>
</dbReference>
<dbReference type="Gene3D" id="3.20.110.10">
    <property type="entry name" value="Glycoside hydrolase 38, N terminal domain"/>
    <property type="match status" value="1"/>
</dbReference>
<dbReference type="PANTHER" id="PTHR46017">
    <property type="entry name" value="ALPHA-MANNOSIDASE 2C1"/>
    <property type="match status" value="1"/>
</dbReference>
<dbReference type="Gene3D" id="2.60.40.1180">
    <property type="entry name" value="Golgi alpha-mannosidase II"/>
    <property type="match status" value="1"/>
</dbReference>
<dbReference type="InterPro" id="IPR000602">
    <property type="entry name" value="Glyco_hydro_38_N"/>
</dbReference>
<comment type="similarity">
    <text evidence="1">Belongs to the glycosyl hydrolase 38 family.</text>
</comment>
<comment type="caution">
    <text evidence="6">The sequence shown here is derived from an EMBL/GenBank/DDBJ whole genome shotgun (WGS) entry which is preliminary data.</text>
</comment>
<dbReference type="SUPFAM" id="SSF74650">
    <property type="entry name" value="Galactose mutarotase-like"/>
    <property type="match status" value="1"/>
</dbReference>
<dbReference type="PANTHER" id="PTHR46017:SF1">
    <property type="entry name" value="ALPHA-MANNOSIDASE 2C1"/>
    <property type="match status" value="1"/>
</dbReference>
<dbReference type="GO" id="GO:0030246">
    <property type="term" value="F:carbohydrate binding"/>
    <property type="evidence" value="ECO:0007669"/>
    <property type="project" value="InterPro"/>
</dbReference>
<dbReference type="InterPro" id="IPR015341">
    <property type="entry name" value="Glyco_hydro_38_cen"/>
</dbReference>